<feature type="region of interest" description="Disordered" evidence="1">
    <location>
        <begin position="390"/>
        <end position="409"/>
    </location>
</feature>
<reference evidence="2" key="1">
    <citation type="journal article" date="2012" name="Proc. Natl. Acad. Sci. U.S.A.">
        <title>Antigenic diversity is generated by distinct evolutionary mechanisms in African trypanosome species.</title>
        <authorList>
            <person name="Jackson A.P."/>
            <person name="Berry A."/>
            <person name="Aslett M."/>
            <person name="Allison H.C."/>
            <person name="Burton P."/>
            <person name="Vavrova-Anderson J."/>
            <person name="Brown R."/>
            <person name="Browne H."/>
            <person name="Corton N."/>
            <person name="Hauser H."/>
            <person name="Gamble J."/>
            <person name="Gilderthorp R."/>
            <person name="Marcello L."/>
            <person name="McQuillan J."/>
            <person name="Otto T.D."/>
            <person name="Quail M.A."/>
            <person name="Sanders M.J."/>
            <person name="van Tonder A."/>
            <person name="Ginger M.L."/>
            <person name="Field M.C."/>
            <person name="Barry J.D."/>
            <person name="Hertz-Fowler C."/>
            <person name="Berriman M."/>
        </authorList>
    </citation>
    <scope>NUCLEOTIDE SEQUENCE</scope>
    <source>
        <strain evidence="2">Y486</strain>
    </source>
</reference>
<dbReference type="VEuPathDB" id="TriTrypDB:TvY486_0802130"/>
<dbReference type="EMBL" id="HE573024">
    <property type="protein sequence ID" value="CCC49604.1"/>
    <property type="molecule type" value="Genomic_DNA"/>
</dbReference>
<name>G0U0K5_TRYVY</name>
<protein>
    <submittedName>
        <fullName evidence="2">Uncharacterized protein</fullName>
    </submittedName>
</protein>
<feature type="region of interest" description="Disordered" evidence="1">
    <location>
        <begin position="683"/>
        <end position="749"/>
    </location>
</feature>
<dbReference type="AlphaFoldDB" id="G0U0K5"/>
<sequence length="842" mass="93758">MIQRDSVHRSNAQPENKYDPRDLQPKALRQWERQERLWATIEENIRQRVPCGSRAAQWGGRRMERAACEARRRQESIALIENAQPSSLFTGIHTWESSLRVNKNDHAVRYIRLGTKSFPYSLYSRATDNVRHDTEHAVNTRIILPGEKEWEKTDKNVLLPHDEAHCKLTVERQSDEYYMKQLRKRLPEVERRMSHFLIPRAYIEVCGKPPPWTTKREDMEAAERRTLPVVHVPPPGPPVSCSTSPTHSAHRDTRKNRVFTALEDSASYAVQSDNNAASDFADDEATVGPRIEISTTRILFVAEPGELAHGAVKIKNSGSTTVYYTWRYFQPLNALDRCDIVEEELAGGNHVQHERGDADSVSGQLEGINIVSETSGCPNVDESASHSNMFAEHDDGEESGNGSGDECVNSRLGSARAKVPLRSLASKSNESKTFFNLSSPLDGVILPDEEVVFPFSVRADYSGRFACHYELLTLPVLSSSVVVELVAIIRTKGPSLEAFAEPVEKAIDAKAVVETSRQVINALVVKESTYDMVEISKATEACMAASRAAEEARVAELDKWRIAWNDATYPALGISFNSDVYKRLRALYSNLASIMAATGQPLHHKEWDGSVQMLMANIGLLRDALSRNTLREATNVLIRAASVSESEDEPLEVLLRRVAGAMVLSTLAKRAGHLDDTIAHTLGIRQPNKPPTPRGNQHSSNQKLSAPQQRCVSPPYRSASRHNSRSKPGAPMHEPPSGRGLHAEEPTSNSDSILNIDMKIDPSVRQEFNARLFTGMRRLVGDAVEQLFAMLEGSRYTIEAACDLPLFDVTVHSRASEVCIIQNAAEMCVDTTVEIVQPKKKR</sequence>
<gene>
    <name evidence="2" type="ORF">TVY486_0802130</name>
</gene>
<dbReference type="PANTHER" id="PTHR48421:SF1">
    <property type="entry name" value="MYCBP-ASSOCIATED PROTEIN"/>
    <property type="match status" value="1"/>
</dbReference>
<organism evidence="2">
    <name type="scientific">Trypanosoma vivax (strain Y486)</name>
    <dbReference type="NCBI Taxonomy" id="1055687"/>
    <lineage>
        <taxon>Eukaryota</taxon>
        <taxon>Discoba</taxon>
        <taxon>Euglenozoa</taxon>
        <taxon>Kinetoplastea</taxon>
        <taxon>Metakinetoplastina</taxon>
        <taxon>Trypanosomatida</taxon>
        <taxon>Trypanosomatidae</taxon>
        <taxon>Trypanosoma</taxon>
        <taxon>Duttonella</taxon>
    </lineage>
</organism>
<feature type="region of interest" description="Disordered" evidence="1">
    <location>
        <begin position="229"/>
        <end position="252"/>
    </location>
</feature>
<feature type="compositionally biased region" description="Polar residues" evidence="1">
    <location>
        <begin position="694"/>
        <end position="711"/>
    </location>
</feature>
<dbReference type="PANTHER" id="PTHR48421">
    <property type="entry name" value="MYCBP-ASSOCIATED PROTEIN"/>
    <property type="match status" value="1"/>
</dbReference>
<feature type="region of interest" description="Disordered" evidence="1">
    <location>
        <begin position="1"/>
        <end position="25"/>
    </location>
</feature>
<proteinExistence type="predicted"/>
<evidence type="ECO:0000313" key="2">
    <source>
        <dbReference type="EMBL" id="CCC49604.1"/>
    </source>
</evidence>
<accession>G0U0K5</accession>
<feature type="compositionally biased region" description="Basic and acidic residues" evidence="1">
    <location>
        <begin position="16"/>
        <end position="25"/>
    </location>
</feature>
<evidence type="ECO:0000256" key="1">
    <source>
        <dbReference type="SAM" id="MobiDB-lite"/>
    </source>
</evidence>
<dbReference type="InterPro" id="IPR032707">
    <property type="entry name" value="MYCBPAP"/>
</dbReference>